<keyword evidence="2" id="KW-1185">Reference proteome</keyword>
<dbReference type="GO" id="GO:0005737">
    <property type="term" value="C:cytoplasm"/>
    <property type="evidence" value="ECO:0007669"/>
    <property type="project" value="TreeGrafter"/>
</dbReference>
<dbReference type="InterPro" id="IPR013078">
    <property type="entry name" value="His_Pase_superF_clade-1"/>
</dbReference>
<proteinExistence type="predicted"/>
<dbReference type="InterPro" id="IPR029033">
    <property type="entry name" value="His_PPase_superfam"/>
</dbReference>
<dbReference type="RefSeq" id="WP_200823329.1">
    <property type="nucleotide sequence ID" value="NZ_FNVU01000008.1"/>
</dbReference>
<dbReference type="Gene3D" id="3.40.50.1240">
    <property type="entry name" value="Phosphoglycerate mutase-like"/>
    <property type="match status" value="1"/>
</dbReference>
<accession>A0A1H6C9D2</accession>
<name>A0A1H6C9D2_9ACTN</name>
<evidence type="ECO:0000313" key="1">
    <source>
        <dbReference type="EMBL" id="SEG69503.1"/>
    </source>
</evidence>
<dbReference type="EMBL" id="FNVU01000008">
    <property type="protein sequence ID" value="SEG69503.1"/>
    <property type="molecule type" value="Genomic_DNA"/>
</dbReference>
<dbReference type="AlphaFoldDB" id="A0A1H6C9D2"/>
<reference evidence="1 2" key="1">
    <citation type="submission" date="2016-10" db="EMBL/GenBank/DDBJ databases">
        <authorList>
            <person name="de Groot N.N."/>
        </authorList>
    </citation>
    <scope>NUCLEOTIDE SEQUENCE [LARGE SCALE GENOMIC DNA]</scope>
    <source>
        <strain evidence="1 2">CGMCC 4.2023</strain>
    </source>
</reference>
<dbReference type="GO" id="GO:0016791">
    <property type="term" value="F:phosphatase activity"/>
    <property type="evidence" value="ECO:0007669"/>
    <property type="project" value="TreeGrafter"/>
</dbReference>
<dbReference type="PANTHER" id="PTHR48100:SF1">
    <property type="entry name" value="HISTIDINE PHOSPHATASE FAMILY PROTEIN-RELATED"/>
    <property type="match status" value="1"/>
</dbReference>
<dbReference type="Pfam" id="PF00300">
    <property type="entry name" value="His_Phos_1"/>
    <property type="match status" value="1"/>
</dbReference>
<dbReference type="CDD" id="cd07067">
    <property type="entry name" value="HP_PGM_like"/>
    <property type="match status" value="1"/>
</dbReference>
<sequence length="206" mass="21203">MNAHLRVWCLRHAESENVTSGIAGAVPHAALTARGREQAAAAGRVLAAHRPVAVCTSSALRARETGRIVAEAAGGVVTRALPSLVEVGIGTFEGSADPAVHRRTAEVLHAWVVGQDLDQRVADGESGHEVLARVTGAFDDIAAAHPGDTVAVVGHVASLTAALSHLCGLGPAVWGTPLPHAAPFLVIHDGRTWHCQSWPAPAPTGN</sequence>
<evidence type="ECO:0000313" key="2">
    <source>
        <dbReference type="Proteomes" id="UP000236754"/>
    </source>
</evidence>
<dbReference type="SUPFAM" id="SSF53254">
    <property type="entry name" value="Phosphoglycerate mutase-like"/>
    <property type="match status" value="1"/>
</dbReference>
<dbReference type="InterPro" id="IPR050275">
    <property type="entry name" value="PGM_Phosphatase"/>
</dbReference>
<dbReference type="PANTHER" id="PTHR48100">
    <property type="entry name" value="BROAD-SPECIFICITY PHOSPHATASE YOR283W-RELATED"/>
    <property type="match status" value="1"/>
</dbReference>
<gene>
    <name evidence="1" type="ORF">SAMN05216223_108190</name>
</gene>
<dbReference type="SMART" id="SM00855">
    <property type="entry name" value="PGAM"/>
    <property type="match status" value="1"/>
</dbReference>
<organism evidence="1 2">
    <name type="scientific">Actinacidiphila yanglinensis</name>
    <dbReference type="NCBI Taxonomy" id="310779"/>
    <lineage>
        <taxon>Bacteria</taxon>
        <taxon>Bacillati</taxon>
        <taxon>Actinomycetota</taxon>
        <taxon>Actinomycetes</taxon>
        <taxon>Kitasatosporales</taxon>
        <taxon>Streptomycetaceae</taxon>
        <taxon>Actinacidiphila</taxon>
    </lineage>
</organism>
<protein>
    <submittedName>
        <fullName evidence="1">Alpha-ribazole phosphatase/probable phosphoglycerate mutase</fullName>
    </submittedName>
</protein>
<dbReference type="Proteomes" id="UP000236754">
    <property type="component" value="Unassembled WGS sequence"/>
</dbReference>